<feature type="chain" id="PRO_5002626658" evidence="1">
    <location>
        <begin position="27"/>
        <end position="127"/>
    </location>
</feature>
<dbReference type="InParanoid" id="A0LMW3"/>
<accession>A0LMW3</accession>
<dbReference type="EMBL" id="CP000478">
    <property type="protein sequence ID" value="ABK18765.1"/>
    <property type="molecule type" value="Genomic_DNA"/>
</dbReference>
<name>A0LMW3_SYNFM</name>
<keyword evidence="1" id="KW-0732">Signal</keyword>
<keyword evidence="3" id="KW-1185">Reference proteome</keyword>
<dbReference type="Proteomes" id="UP000001784">
    <property type="component" value="Chromosome"/>
</dbReference>
<organism evidence="2 3">
    <name type="scientific">Syntrophobacter fumaroxidans (strain DSM 10017 / MPOB)</name>
    <dbReference type="NCBI Taxonomy" id="335543"/>
    <lineage>
        <taxon>Bacteria</taxon>
        <taxon>Pseudomonadati</taxon>
        <taxon>Thermodesulfobacteriota</taxon>
        <taxon>Syntrophobacteria</taxon>
        <taxon>Syntrophobacterales</taxon>
        <taxon>Syntrophobacteraceae</taxon>
        <taxon>Syntrophobacter</taxon>
    </lineage>
</organism>
<reference evidence="2 3" key="1">
    <citation type="submission" date="2006-10" db="EMBL/GenBank/DDBJ databases">
        <title>Complete sequence of Syntrophobacter fumaroxidans MPOB.</title>
        <authorList>
            <consortium name="US DOE Joint Genome Institute"/>
            <person name="Copeland A."/>
            <person name="Lucas S."/>
            <person name="Lapidus A."/>
            <person name="Barry K."/>
            <person name="Detter J.C."/>
            <person name="Glavina del Rio T."/>
            <person name="Hammon N."/>
            <person name="Israni S."/>
            <person name="Pitluck S."/>
            <person name="Goltsman E.G."/>
            <person name="Martinez M."/>
            <person name="Schmutz J."/>
            <person name="Larimer F."/>
            <person name="Land M."/>
            <person name="Hauser L."/>
            <person name="Kyrpides N."/>
            <person name="Kim E."/>
            <person name="Boone D.R."/>
            <person name="Brockman F."/>
            <person name="Culley D."/>
            <person name="Ferry J."/>
            <person name="Gunsalus R."/>
            <person name="McInerney M.J."/>
            <person name="Morrison M."/>
            <person name="Plugge C."/>
            <person name="Rohlin L."/>
            <person name="Scholten J."/>
            <person name="Sieber J."/>
            <person name="Stams A.J.M."/>
            <person name="Worm P."/>
            <person name="Henstra A.M."/>
            <person name="Richardson P."/>
        </authorList>
    </citation>
    <scope>NUCLEOTIDE SEQUENCE [LARGE SCALE GENOMIC DNA]</scope>
    <source>
        <strain evidence="3">DSM 10017 / MPOB</strain>
    </source>
</reference>
<dbReference type="HOGENOM" id="CLU_1969432_0_0_7"/>
<sequence length="127" mass="13743">MGGKRGVYLIAGSMALILLLAAGAMAAMTLPDQLKDVPLYPGSKIEQVMDMQGHSMATLKVQADRDAVFEFFKKNVAAGGWKIVFQMQQEDAAVIHFQKDKLMLQVTIQGKEDDGSVTYTMVTGGTS</sequence>
<dbReference type="AlphaFoldDB" id="A0LMW3"/>
<protein>
    <submittedName>
        <fullName evidence="2">Uncharacterized protein</fullName>
    </submittedName>
</protein>
<evidence type="ECO:0000313" key="3">
    <source>
        <dbReference type="Proteomes" id="UP000001784"/>
    </source>
</evidence>
<gene>
    <name evidence="2" type="ordered locus">Sfum_3092</name>
</gene>
<proteinExistence type="predicted"/>
<feature type="signal peptide" evidence="1">
    <location>
        <begin position="1"/>
        <end position="26"/>
    </location>
</feature>
<dbReference type="KEGG" id="sfu:Sfum_3092"/>
<dbReference type="RefSeq" id="WP_011699890.1">
    <property type="nucleotide sequence ID" value="NC_008554.1"/>
</dbReference>
<evidence type="ECO:0000256" key="1">
    <source>
        <dbReference type="SAM" id="SignalP"/>
    </source>
</evidence>
<evidence type="ECO:0000313" key="2">
    <source>
        <dbReference type="EMBL" id="ABK18765.1"/>
    </source>
</evidence>